<dbReference type="GO" id="GO:0046872">
    <property type="term" value="F:metal ion binding"/>
    <property type="evidence" value="ECO:0007669"/>
    <property type="project" value="UniProtKB-KW"/>
</dbReference>
<feature type="binding site" evidence="5">
    <location>
        <position position="110"/>
    </location>
    <ligand>
        <name>S-adenosyl-L-methionine</name>
        <dbReference type="ChEBI" id="CHEBI:59789"/>
    </ligand>
</feature>
<organism evidence="6 7">
    <name type="scientific">Malassezia equina</name>
    <dbReference type="NCBI Taxonomy" id="1381935"/>
    <lineage>
        <taxon>Eukaryota</taxon>
        <taxon>Fungi</taxon>
        <taxon>Dikarya</taxon>
        <taxon>Basidiomycota</taxon>
        <taxon>Ustilaginomycotina</taxon>
        <taxon>Malasseziomycetes</taxon>
        <taxon>Malasseziales</taxon>
        <taxon>Malasseziaceae</taxon>
        <taxon>Malassezia</taxon>
    </lineage>
</organism>
<dbReference type="CDD" id="cd02440">
    <property type="entry name" value="AdoMet_MTases"/>
    <property type="match status" value="1"/>
</dbReference>
<comment type="subunit">
    <text evidence="5">Component of a multi-subunit COQ enzyme complex, composed of at least COQ3, COQ4, COQ5, COQ6, COQ7 and COQ9.</text>
</comment>
<dbReference type="NCBIfam" id="TIGR01983">
    <property type="entry name" value="UbiG"/>
    <property type="match status" value="1"/>
</dbReference>
<accession>A0AAF0EGN8</accession>
<dbReference type="InterPro" id="IPR010233">
    <property type="entry name" value="UbiG_MeTrfase"/>
</dbReference>
<keyword evidence="1 5" id="KW-0489">Methyltransferase</keyword>
<keyword evidence="5" id="KW-0999">Mitochondrion inner membrane</keyword>
<dbReference type="Proteomes" id="UP001214415">
    <property type="component" value="Chromosome 6"/>
</dbReference>
<feature type="binding site" evidence="5">
    <location>
        <position position="64"/>
    </location>
    <ligand>
        <name>S-adenosyl-L-methionine</name>
        <dbReference type="ChEBI" id="CHEBI:59789"/>
    </ligand>
</feature>
<dbReference type="Pfam" id="PF13489">
    <property type="entry name" value="Methyltransf_23"/>
    <property type="match status" value="1"/>
</dbReference>
<comment type="subcellular location">
    <subcellularLocation>
        <location evidence="5">Mitochondrion inner membrane</location>
        <topology evidence="5">Peripheral membrane protein</topology>
        <orientation evidence="5">Matrix side</orientation>
    </subcellularLocation>
</comment>
<keyword evidence="3 5" id="KW-0831">Ubiquinone biosynthesis</keyword>
<dbReference type="AlphaFoldDB" id="A0AAF0EGN8"/>
<dbReference type="EMBL" id="CP119905">
    <property type="protein sequence ID" value="WFD24290.1"/>
    <property type="molecule type" value="Genomic_DNA"/>
</dbReference>
<keyword evidence="7" id="KW-1185">Reference proteome</keyword>
<dbReference type="InterPro" id="IPR029063">
    <property type="entry name" value="SAM-dependent_MTases_sf"/>
</dbReference>
<evidence type="ECO:0000313" key="6">
    <source>
        <dbReference type="EMBL" id="WFD24290.1"/>
    </source>
</evidence>
<comment type="function">
    <text evidence="5">O-methyltransferase required for two non-consecutive steps during ubiquinone biosynthesis. Catalyzes the 2 O-methylation of 3,4-dihydroxy-5-(all-trans-polyprenyl)benzoic acid into 4-hydroxy-3-methoxy-5-(all-trans-polyprenyl)benzoic acid. Also catalyzes the last step of ubiquinone biosynthesis by mediating methylation of 3-demethylubiquinone into ubiquinone. Also able to mediate the methylation of 3-demethylubiquinol into ubiquinol.</text>
</comment>
<dbReference type="PANTHER" id="PTHR43464">
    <property type="entry name" value="METHYLTRANSFERASE"/>
    <property type="match status" value="1"/>
</dbReference>
<gene>
    <name evidence="5" type="primary">COQ3</name>
    <name evidence="6" type="ORF">MEQU1_002989</name>
</gene>
<dbReference type="HAMAP" id="MF_00472">
    <property type="entry name" value="UbiG"/>
    <property type="match status" value="1"/>
</dbReference>
<comment type="cofactor">
    <cofactor evidence="5">
        <name>Mg(2+)</name>
        <dbReference type="ChEBI" id="CHEBI:18420"/>
    </cofactor>
</comment>
<comment type="catalytic activity">
    <reaction evidence="5">
        <text>a 3,4-dihydroxy-5-(all-trans-polyprenyl)benzoate + S-adenosyl-L-methionine = a 4-hydroxy-3-methoxy-5-(all-trans-polyprenyl)benzoate + S-adenosyl-L-homocysteine + H(+)</text>
        <dbReference type="Rhea" id="RHEA:44452"/>
        <dbReference type="Rhea" id="RHEA-COMP:10930"/>
        <dbReference type="Rhea" id="RHEA-COMP:10931"/>
        <dbReference type="ChEBI" id="CHEBI:15378"/>
        <dbReference type="ChEBI" id="CHEBI:57856"/>
        <dbReference type="ChEBI" id="CHEBI:59789"/>
        <dbReference type="ChEBI" id="CHEBI:64694"/>
        <dbReference type="ChEBI" id="CHEBI:84443"/>
        <dbReference type="EC" id="2.1.1.114"/>
    </reaction>
</comment>
<keyword evidence="5" id="KW-0479">Metal-binding</keyword>
<protein>
    <recommendedName>
        <fullName evidence="5">Ubiquinone biosynthesis O-methyltransferase, mitochondrial</fullName>
    </recommendedName>
    <alternativeName>
        <fullName evidence="5">3-demethylubiquinol 3-O-methyltransferase</fullName>
        <ecNumber evidence="5">2.1.1.64</ecNumber>
    </alternativeName>
    <alternativeName>
        <fullName evidence="5">3-demethylubiquinone 3-O-methyltransferase</fullName>
        <ecNumber evidence="5">2.1.1.-</ecNumber>
    </alternativeName>
    <alternativeName>
        <fullName evidence="5">Polyprenyldihydroxybenzoate methyltransferase</fullName>
        <ecNumber evidence="5">2.1.1.114</ecNumber>
    </alternativeName>
</protein>
<sequence>MAVALGRSGALLRGAPRCAIYAVRYQHTASSVDPADIAHFSRLANEWWNEQGEFAPLHRMNRVRIEFMRQKLEEVRGWDAALADVCGAEHVPPPLPTPAFLTGQHMLDVGCGGGILAESAARLGARVTGVDASEENIRIASTHAAQDPAICLRAQGDVPGTADGSLLYVHSSAEALREAGHQFDIVTAMEVVEHVHRPDTFLRCLADLIKPGGHLFLSTMSRTALSYFLTIFMAEDVLRVVTPGTHRHSQYINPHEMVAFFRELGWIPTEQDVLAHRATLPDGSHVAPRPSRLQFETRGTMYVPMLGRWVLAPPMTADEAATHSPRPTWLPTWLGGGMRPTELCNYFFWIRRPFAT</sequence>
<comment type="catalytic activity">
    <reaction evidence="5">
        <text>a 3-demethylubiquinol + S-adenosyl-L-methionine = a ubiquinol + S-adenosyl-L-homocysteine + H(+)</text>
        <dbReference type="Rhea" id="RHEA:44380"/>
        <dbReference type="Rhea" id="RHEA-COMP:9566"/>
        <dbReference type="Rhea" id="RHEA-COMP:10914"/>
        <dbReference type="ChEBI" id="CHEBI:15378"/>
        <dbReference type="ChEBI" id="CHEBI:17976"/>
        <dbReference type="ChEBI" id="CHEBI:57856"/>
        <dbReference type="ChEBI" id="CHEBI:59789"/>
        <dbReference type="ChEBI" id="CHEBI:84422"/>
        <dbReference type="EC" id="2.1.1.64"/>
    </reaction>
</comment>
<evidence type="ECO:0000256" key="4">
    <source>
        <dbReference type="ARBA" id="ARBA00022691"/>
    </source>
</evidence>
<dbReference type="GO" id="GO:0010420">
    <property type="term" value="F:polyprenyldihydroxybenzoate methyltransferase activity"/>
    <property type="evidence" value="ECO:0007669"/>
    <property type="project" value="UniProtKB-UniRule"/>
</dbReference>
<dbReference type="PANTHER" id="PTHR43464:SF19">
    <property type="entry name" value="UBIQUINONE BIOSYNTHESIS O-METHYLTRANSFERASE, MITOCHONDRIAL"/>
    <property type="match status" value="1"/>
</dbReference>
<feature type="binding site" evidence="5">
    <location>
        <position position="193"/>
    </location>
    <ligand>
        <name>Mg(2+)</name>
        <dbReference type="ChEBI" id="CHEBI:18420"/>
    </ligand>
</feature>
<keyword evidence="5" id="KW-0460">Magnesium</keyword>
<evidence type="ECO:0000256" key="2">
    <source>
        <dbReference type="ARBA" id="ARBA00022679"/>
    </source>
</evidence>
<dbReference type="EC" id="2.1.1.-" evidence="5"/>
<dbReference type="GO" id="GO:0031314">
    <property type="term" value="C:extrinsic component of mitochondrial inner membrane"/>
    <property type="evidence" value="ECO:0007669"/>
    <property type="project" value="UniProtKB-UniRule"/>
</dbReference>
<name>A0AAF0EGN8_9BASI</name>
<feature type="binding site" evidence="5">
    <location>
        <position position="189"/>
    </location>
    <ligand>
        <name>S-adenosyl-L-methionine</name>
        <dbReference type="ChEBI" id="CHEBI:59789"/>
    </ligand>
</feature>
<feature type="binding site" evidence="5">
    <location>
        <position position="131"/>
    </location>
    <ligand>
        <name>S-adenosyl-L-methionine</name>
        <dbReference type="ChEBI" id="CHEBI:59789"/>
    </ligand>
</feature>
<dbReference type="GO" id="GO:0061542">
    <property type="term" value="F:3-demethylubiquinol 3-O-methyltransferase activity"/>
    <property type="evidence" value="ECO:0007669"/>
    <property type="project" value="UniProtKB-UniRule"/>
</dbReference>
<dbReference type="EC" id="2.1.1.64" evidence="5"/>
<keyword evidence="2 5" id="KW-0808">Transferase</keyword>
<comment type="catalytic activity">
    <reaction evidence="5">
        <text>a 3-demethylubiquinone + S-adenosyl-L-methionine = a ubiquinone + S-adenosyl-L-homocysteine</text>
        <dbReference type="Rhea" id="RHEA:81215"/>
        <dbReference type="Rhea" id="RHEA-COMP:9565"/>
        <dbReference type="Rhea" id="RHEA-COMP:19654"/>
        <dbReference type="ChEBI" id="CHEBI:16389"/>
        <dbReference type="ChEBI" id="CHEBI:57856"/>
        <dbReference type="ChEBI" id="CHEBI:59789"/>
        <dbReference type="ChEBI" id="CHEBI:231825"/>
    </reaction>
</comment>
<comment type="similarity">
    <text evidence="5">Belongs to the class I-like SAM-binding methyltransferase superfamily. UbiG/COQ3 family.</text>
</comment>
<feature type="binding site" evidence="5">
    <location>
        <position position="190"/>
    </location>
    <ligand>
        <name>Mg(2+)</name>
        <dbReference type="ChEBI" id="CHEBI:18420"/>
    </ligand>
</feature>
<dbReference type="Gene3D" id="3.40.50.150">
    <property type="entry name" value="Vaccinia Virus protein VP39"/>
    <property type="match status" value="1"/>
</dbReference>
<feature type="binding site" evidence="5">
    <location>
        <position position="194"/>
    </location>
    <ligand>
        <name>Mg(2+)</name>
        <dbReference type="ChEBI" id="CHEBI:18420"/>
    </ligand>
</feature>
<proteinExistence type="inferred from homology"/>
<comment type="pathway">
    <text evidence="5">Cofactor biosynthesis; ubiquinone biosynthesis.</text>
</comment>
<evidence type="ECO:0000256" key="5">
    <source>
        <dbReference type="HAMAP-Rule" id="MF_03190"/>
    </source>
</evidence>
<dbReference type="SUPFAM" id="SSF53335">
    <property type="entry name" value="S-adenosyl-L-methionine-dependent methyltransferases"/>
    <property type="match status" value="1"/>
</dbReference>
<reference evidence="6" key="1">
    <citation type="submission" date="2023-03" db="EMBL/GenBank/DDBJ databases">
        <title>Mating type loci evolution in Malassezia.</title>
        <authorList>
            <person name="Coelho M.A."/>
        </authorList>
    </citation>
    <scope>NUCLEOTIDE SEQUENCE</scope>
    <source>
        <strain evidence="6">CBS 12830</strain>
    </source>
</reference>
<keyword evidence="4 5" id="KW-0949">S-adenosyl-L-methionine</keyword>
<keyword evidence="5" id="KW-0472">Membrane</keyword>
<dbReference type="EC" id="2.1.1.114" evidence="5"/>
<evidence type="ECO:0000313" key="7">
    <source>
        <dbReference type="Proteomes" id="UP001214415"/>
    </source>
</evidence>
<evidence type="ECO:0000256" key="3">
    <source>
        <dbReference type="ARBA" id="ARBA00022688"/>
    </source>
</evidence>
<evidence type="ECO:0000256" key="1">
    <source>
        <dbReference type="ARBA" id="ARBA00022603"/>
    </source>
</evidence>
<keyword evidence="5" id="KW-0496">Mitochondrion</keyword>
<dbReference type="GO" id="GO:0032259">
    <property type="term" value="P:methylation"/>
    <property type="evidence" value="ECO:0007669"/>
    <property type="project" value="UniProtKB-KW"/>
</dbReference>